<evidence type="ECO:0000313" key="17">
    <source>
        <dbReference type="EMBL" id="MDT7043423.1"/>
    </source>
</evidence>
<dbReference type="PROSITE" id="PS01316">
    <property type="entry name" value="ATP_P_PHORIBOSYLTR"/>
    <property type="match status" value="1"/>
</dbReference>
<evidence type="ECO:0000256" key="9">
    <source>
        <dbReference type="ARBA" id="ARBA00022676"/>
    </source>
</evidence>
<dbReference type="EMBL" id="JAQOUE010000001">
    <property type="protein sequence ID" value="MDT7043423.1"/>
    <property type="molecule type" value="Genomic_DNA"/>
</dbReference>
<keyword evidence="7 15" id="KW-0963">Cytoplasm</keyword>
<evidence type="ECO:0000256" key="13">
    <source>
        <dbReference type="ARBA" id="ARBA00023102"/>
    </source>
</evidence>
<dbReference type="GO" id="GO:0003879">
    <property type="term" value="F:ATP phosphoribosyltransferase activity"/>
    <property type="evidence" value="ECO:0007669"/>
    <property type="project" value="UniProtKB-EC"/>
</dbReference>
<evidence type="ECO:0000256" key="5">
    <source>
        <dbReference type="ARBA" id="ARBA00011496"/>
    </source>
</evidence>
<keyword evidence="9 15" id="KW-0328">Glycosyltransferase</keyword>
<evidence type="ECO:0000256" key="4">
    <source>
        <dbReference type="ARBA" id="ARBA00009489"/>
    </source>
</evidence>
<evidence type="ECO:0000256" key="10">
    <source>
        <dbReference type="ARBA" id="ARBA00022679"/>
    </source>
</evidence>
<evidence type="ECO:0000259" key="16">
    <source>
        <dbReference type="Pfam" id="PF01634"/>
    </source>
</evidence>
<gene>
    <name evidence="15 17" type="primary">hisG</name>
    <name evidence="17" type="ORF">PPG34_13765</name>
</gene>
<dbReference type="PANTHER" id="PTHR21403">
    <property type="entry name" value="ATP PHOSPHORIBOSYLTRANSFERASE ATP-PRTASE"/>
    <property type="match status" value="1"/>
</dbReference>
<keyword evidence="11 15" id="KW-0547">Nucleotide-binding</keyword>
<comment type="subcellular location">
    <subcellularLocation>
        <location evidence="2 15">Cytoplasm</location>
    </subcellularLocation>
</comment>
<evidence type="ECO:0000313" key="18">
    <source>
        <dbReference type="Proteomes" id="UP001250932"/>
    </source>
</evidence>
<keyword evidence="13 15" id="KW-0368">Histidine biosynthesis</keyword>
<evidence type="ECO:0000256" key="15">
    <source>
        <dbReference type="HAMAP-Rule" id="MF_01018"/>
    </source>
</evidence>
<evidence type="ECO:0000256" key="8">
    <source>
        <dbReference type="ARBA" id="ARBA00022605"/>
    </source>
</evidence>
<proteinExistence type="inferred from homology"/>
<feature type="domain" description="ATP phosphoribosyltransferase catalytic" evidence="16">
    <location>
        <begin position="54"/>
        <end position="207"/>
    </location>
</feature>
<evidence type="ECO:0000256" key="1">
    <source>
        <dbReference type="ARBA" id="ARBA00000915"/>
    </source>
</evidence>
<dbReference type="Proteomes" id="UP001250932">
    <property type="component" value="Unassembled WGS sequence"/>
</dbReference>
<dbReference type="NCBIfam" id="TIGR00070">
    <property type="entry name" value="hisG"/>
    <property type="match status" value="1"/>
</dbReference>
<comment type="pathway">
    <text evidence="3 15">Amino-acid biosynthesis; L-histidine biosynthesis; L-histidine from 5-phospho-alpha-D-ribose 1-diphosphate: step 1/9.</text>
</comment>
<evidence type="ECO:0000256" key="6">
    <source>
        <dbReference type="ARBA" id="ARBA00011946"/>
    </source>
</evidence>
<comment type="domain">
    <text evidence="15">Lacks the C-terminal regulatory region which is replaced by HisZ.</text>
</comment>
<dbReference type="RefSeq" id="WP_313833990.1">
    <property type="nucleotide sequence ID" value="NZ_JAQOUE010000001.1"/>
</dbReference>
<name>A0ABU3KAS9_9BACT</name>
<dbReference type="InterPro" id="IPR001348">
    <property type="entry name" value="ATP_PRibTrfase_HisG"/>
</dbReference>
<comment type="similarity">
    <text evidence="4 15">Belongs to the ATP phosphoribosyltransferase family. Short subfamily.</text>
</comment>
<evidence type="ECO:0000256" key="2">
    <source>
        <dbReference type="ARBA" id="ARBA00004496"/>
    </source>
</evidence>
<keyword evidence="8 15" id="KW-0028">Amino-acid biosynthesis</keyword>
<sequence>MSETVIVALSKGKLLDPTIELFRQAGYAGPDLDADPRRLIFEVPQSGLTFLIVRPTDVPTYVEYGAADVGIAGKDLLLEQRSDVHEPLDLRIGGCRIAVAGLQDCEGSTRLSSKLRVATKYPNITERYFNQKGIPVEIIKLYGSMELAPLVGLADRIVDLVSSGQTLKANNLKETEVIEWSTARLIVNRASLKMKHRVISQMIERLKKCRPKTMQC</sequence>
<accession>A0ABU3KAS9</accession>
<organism evidence="17 18">
    <name type="scientific">Candidatus Nitronereus thalassa</name>
    <dbReference type="NCBI Taxonomy" id="3020898"/>
    <lineage>
        <taxon>Bacteria</taxon>
        <taxon>Pseudomonadati</taxon>
        <taxon>Nitrospirota</taxon>
        <taxon>Nitrospiria</taxon>
        <taxon>Nitrospirales</taxon>
        <taxon>Nitrospiraceae</taxon>
        <taxon>Candidatus Nitronereus</taxon>
    </lineage>
</organism>
<evidence type="ECO:0000256" key="3">
    <source>
        <dbReference type="ARBA" id="ARBA00004667"/>
    </source>
</evidence>
<keyword evidence="12 15" id="KW-0067">ATP-binding</keyword>
<dbReference type="InterPro" id="IPR024893">
    <property type="entry name" value="ATP_PRibTrfase_HisG_short"/>
</dbReference>
<keyword evidence="10 15" id="KW-0808">Transferase</keyword>
<dbReference type="EC" id="2.4.2.17" evidence="6 15"/>
<dbReference type="PANTHER" id="PTHR21403:SF8">
    <property type="entry name" value="ATP PHOSPHORIBOSYLTRANSFERASE"/>
    <property type="match status" value="1"/>
</dbReference>
<reference evidence="17 18" key="1">
    <citation type="journal article" date="2023" name="ISME J.">
        <title>Cultivation and genomic characterization of novel and ubiquitous marine nitrite-oxidizing bacteria from the Nitrospirales.</title>
        <authorList>
            <person name="Mueller A.J."/>
            <person name="Daebeler A."/>
            <person name="Herbold C.W."/>
            <person name="Kirkegaard R.H."/>
            <person name="Daims H."/>
        </authorList>
    </citation>
    <scope>NUCLEOTIDE SEQUENCE [LARGE SCALE GENOMIC DNA]</scope>
    <source>
        <strain evidence="17 18">EB</strain>
    </source>
</reference>
<dbReference type="InterPro" id="IPR018198">
    <property type="entry name" value="ATP_PRibTrfase_CS"/>
</dbReference>
<dbReference type="Gene3D" id="3.40.190.10">
    <property type="entry name" value="Periplasmic binding protein-like II"/>
    <property type="match status" value="2"/>
</dbReference>
<evidence type="ECO:0000256" key="14">
    <source>
        <dbReference type="ARBA" id="ARBA00024861"/>
    </source>
</evidence>
<protein>
    <recommendedName>
        <fullName evidence="6 15">ATP phosphoribosyltransferase</fullName>
        <shortName evidence="15">ATP-PRT</shortName>
        <shortName evidence="15">ATP-PRTase</shortName>
        <ecNumber evidence="6 15">2.4.2.17</ecNumber>
    </recommendedName>
</protein>
<dbReference type="HAMAP" id="MF_01018">
    <property type="entry name" value="HisG_Short"/>
    <property type="match status" value="1"/>
</dbReference>
<dbReference type="CDD" id="cd13595">
    <property type="entry name" value="PBP2_HisGs"/>
    <property type="match status" value="1"/>
</dbReference>
<dbReference type="Pfam" id="PF01634">
    <property type="entry name" value="HisG"/>
    <property type="match status" value="1"/>
</dbReference>
<dbReference type="InterPro" id="IPR013820">
    <property type="entry name" value="ATP_PRibTrfase_cat"/>
</dbReference>
<keyword evidence="18" id="KW-1185">Reference proteome</keyword>
<comment type="function">
    <text evidence="14 15">Catalyzes the condensation of ATP and 5-phosphoribose 1-diphosphate to form N'-(5'-phosphoribosyl)-ATP (PR-ATP). Has a crucial role in the pathway because the rate of histidine biosynthesis seems to be controlled primarily by regulation of HisG enzymatic activity.</text>
</comment>
<evidence type="ECO:0000256" key="12">
    <source>
        <dbReference type="ARBA" id="ARBA00022840"/>
    </source>
</evidence>
<comment type="caution">
    <text evidence="17">The sequence shown here is derived from an EMBL/GenBank/DDBJ whole genome shotgun (WGS) entry which is preliminary data.</text>
</comment>
<comment type="catalytic activity">
    <reaction evidence="1 15">
        <text>1-(5-phospho-beta-D-ribosyl)-ATP + diphosphate = 5-phospho-alpha-D-ribose 1-diphosphate + ATP</text>
        <dbReference type="Rhea" id="RHEA:18473"/>
        <dbReference type="ChEBI" id="CHEBI:30616"/>
        <dbReference type="ChEBI" id="CHEBI:33019"/>
        <dbReference type="ChEBI" id="CHEBI:58017"/>
        <dbReference type="ChEBI" id="CHEBI:73183"/>
        <dbReference type="EC" id="2.4.2.17"/>
    </reaction>
</comment>
<evidence type="ECO:0000256" key="7">
    <source>
        <dbReference type="ARBA" id="ARBA00022490"/>
    </source>
</evidence>
<dbReference type="SUPFAM" id="SSF53850">
    <property type="entry name" value="Periplasmic binding protein-like II"/>
    <property type="match status" value="1"/>
</dbReference>
<comment type="subunit">
    <text evidence="5 15">Heteromultimer composed of HisG and HisZ subunits.</text>
</comment>
<evidence type="ECO:0000256" key="11">
    <source>
        <dbReference type="ARBA" id="ARBA00022741"/>
    </source>
</evidence>